<evidence type="ECO:0000256" key="1">
    <source>
        <dbReference type="ARBA" id="ARBA00000901"/>
    </source>
</evidence>
<dbReference type="GO" id="GO:0005737">
    <property type="term" value="C:cytoplasm"/>
    <property type="evidence" value="ECO:0007669"/>
    <property type="project" value="UniProtKB-SubCell"/>
</dbReference>
<evidence type="ECO:0000256" key="5">
    <source>
        <dbReference type="ARBA" id="ARBA00022490"/>
    </source>
</evidence>
<protein>
    <recommendedName>
        <fullName evidence="9 11">1-(5-phosphoribosyl)-5-[(5-phosphoribosylamino)methylideneamino] imidazole-4-carboxamide isomerase</fullName>
        <ecNumber evidence="9 11">5.3.1.16</ecNumber>
    </recommendedName>
    <alternativeName>
        <fullName evidence="9">Phosphoribosylformimino-5-aminoimidazole carboxamide ribotide isomerase</fullName>
    </alternativeName>
</protein>
<dbReference type="GO" id="GO:0000105">
    <property type="term" value="P:L-histidine biosynthetic process"/>
    <property type="evidence" value="ECO:0007669"/>
    <property type="project" value="UniProtKB-UniRule"/>
</dbReference>
<dbReference type="UniPathway" id="UPA00031">
    <property type="reaction ID" value="UER00009"/>
</dbReference>
<dbReference type="Gene3D" id="3.20.20.70">
    <property type="entry name" value="Aldolase class I"/>
    <property type="match status" value="1"/>
</dbReference>
<dbReference type="OrthoDB" id="9807749at2"/>
<feature type="active site" description="Proton acceptor" evidence="9">
    <location>
        <position position="9"/>
    </location>
</feature>
<dbReference type="EMBL" id="QKTW01000009">
    <property type="protein sequence ID" value="PZF73924.1"/>
    <property type="molecule type" value="Genomic_DNA"/>
</dbReference>
<reference evidence="12 13" key="1">
    <citation type="submission" date="2018-06" db="EMBL/GenBank/DDBJ databases">
        <title>Mucibacter soli gen. nov., sp. nov., a new member of the family Chitinophagaceae producing mucin.</title>
        <authorList>
            <person name="Kim M.-K."/>
            <person name="Park S."/>
            <person name="Kim T.-S."/>
            <person name="Joung Y."/>
            <person name="Han J.-H."/>
            <person name="Kim S.B."/>
        </authorList>
    </citation>
    <scope>NUCLEOTIDE SEQUENCE [LARGE SCALE GENOMIC DNA]</scope>
    <source>
        <strain evidence="12 13">R1-15</strain>
    </source>
</reference>
<gene>
    <name evidence="9 12" type="primary">hisA</name>
    <name evidence="12" type="ORF">DN068_06180</name>
</gene>
<dbReference type="GO" id="GO:0000162">
    <property type="term" value="P:L-tryptophan biosynthetic process"/>
    <property type="evidence" value="ECO:0007669"/>
    <property type="project" value="TreeGrafter"/>
</dbReference>
<dbReference type="SUPFAM" id="SSF51366">
    <property type="entry name" value="Ribulose-phoshate binding barrel"/>
    <property type="match status" value="1"/>
</dbReference>
<comment type="catalytic activity">
    <reaction evidence="1 9 11">
        <text>1-(5-phospho-beta-D-ribosyl)-5-[(5-phospho-beta-D-ribosylamino)methylideneamino]imidazole-4-carboxamide = 5-[(5-phospho-1-deoxy-D-ribulos-1-ylimino)methylamino]-1-(5-phospho-beta-D-ribosyl)imidazole-4-carboxamide</text>
        <dbReference type="Rhea" id="RHEA:15469"/>
        <dbReference type="ChEBI" id="CHEBI:58435"/>
        <dbReference type="ChEBI" id="CHEBI:58525"/>
        <dbReference type="EC" id="5.3.1.16"/>
    </reaction>
</comment>
<dbReference type="RefSeq" id="WP_110998021.1">
    <property type="nucleotide sequence ID" value="NZ_QKTW01000009.1"/>
</dbReference>
<evidence type="ECO:0000256" key="10">
    <source>
        <dbReference type="RuleBase" id="RU003657"/>
    </source>
</evidence>
<dbReference type="InterPro" id="IPR013785">
    <property type="entry name" value="Aldolase_TIM"/>
</dbReference>
<dbReference type="InterPro" id="IPR023016">
    <property type="entry name" value="HisA/PriA"/>
</dbReference>
<dbReference type="EC" id="5.3.1.16" evidence="9 11"/>
<comment type="similarity">
    <text evidence="4 9 10">Belongs to the HisA/HisF family.</text>
</comment>
<dbReference type="HAMAP" id="MF_01014">
    <property type="entry name" value="HisA"/>
    <property type="match status" value="1"/>
</dbReference>
<keyword evidence="8 9" id="KW-0413">Isomerase</keyword>
<dbReference type="InterPro" id="IPR006063">
    <property type="entry name" value="HisA_bact_arch"/>
</dbReference>
<dbReference type="NCBIfam" id="TIGR00007">
    <property type="entry name" value="1-(5-phosphoribosyl)-5-[(5-phosphoribosylamino)methylideneamino]imidazole-4-carboxamide isomerase"/>
    <property type="match status" value="1"/>
</dbReference>
<dbReference type="Pfam" id="PF00977">
    <property type="entry name" value="His_biosynth"/>
    <property type="match status" value="1"/>
</dbReference>
<dbReference type="InterPro" id="IPR044524">
    <property type="entry name" value="Isoase_HisA-like"/>
</dbReference>
<dbReference type="FunFam" id="3.20.20.70:FF:000009">
    <property type="entry name" value="1-(5-phosphoribosyl)-5-[(5-phosphoribosylamino)methylideneamino] imidazole-4-carboxamide isomerase"/>
    <property type="match status" value="1"/>
</dbReference>
<dbReference type="CDD" id="cd04732">
    <property type="entry name" value="HisA"/>
    <property type="match status" value="1"/>
</dbReference>
<evidence type="ECO:0000256" key="2">
    <source>
        <dbReference type="ARBA" id="ARBA00004496"/>
    </source>
</evidence>
<evidence type="ECO:0000256" key="11">
    <source>
        <dbReference type="RuleBase" id="RU003658"/>
    </source>
</evidence>
<dbReference type="PANTHER" id="PTHR43090">
    <property type="entry name" value="1-(5-PHOSPHORIBOSYL)-5-[(5-PHOSPHORIBOSYLAMINO)METHYLIDENEAMINO] IMIDAZOLE-4-CARBOXAMIDE ISOMERASE"/>
    <property type="match status" value="1"/>
</dbReference>
<evidence type="ECO:0000256" key="7">
    <source>
        <dbReference type="ARBA" id="ARBA00023102"/>
    </source>
</evidence>
<evidence type="ECO:0000313" key="12">
    <source>
        <dbReference type="EMBL" id="PZF73924.1"/>
    </source>
</evidence>
<proteinExistence type="inferred from homology"/>
<comment type="pathway">
    <text evidence="3 9 11">Amino-acid biosynthesis; L-histidine biosynthesis; L-histidine from 5-phospho-alpha-D-ribose 1-diphosphate: step 4/9.</text>
</comment>
<evidence type="ECO:0000256" key="9">
    <source>
        <dbReference type="HAMAP-Rule" id="MF_01014"/>
    </source>
</evidence>
<dbReference type="InterPro" id="IPR006062">
    <property type="entry name" value="His_biosynth"/>
</dbReference>
<dbReference type="InterPro" id="IPR011060">
    <property type="entry name" value="RibuloseP-bd_barrel"/>
</dbReference>
<evidence type="ECO:0000256" key="3">
    <source>
        <dbReference type="ARBA" id="ARBA00005133"/>
    </source>
</evidence>
<comment type="subcellular location">
    <subcellularLocation>
        <location evidence="2 9 11">Cytoplasm</location>
    </subcellularLocation>
</comment>
<keyword evidence="5 9" id="KW-0963">Cytoplasm</keyword>
<dbReference type="PANTHER" id="PTHR43090:SF2">
    <property type="entry name" value="1-(5-PHOSPHORIBOSYL)-5-[(5-PHOSPHORIBOSYLAMINO)METHYLIDENEAMINO] IMIDAZOLE-4-CARBOXAMIDE ISOMERASE"/>
    <property type="match status" value="1"/>
</dbReference>
<keyword evidence="6 9" id="KW-0028">Amino-acid biosynthesis</keyword>
<evidence type="ECO:0000256" key="8">
    <source>
        <dbReference type="ARBA" id="ARBA00023235"/>
    </source>
</evidence>
<evidence type="ECO:0000256" key="6">
    <source>
        <dbReference type="ARBA" id="ARBA00022605"/>
    </source>
</evidence>
<evidence type="ECO:0000313" key="13">
    <source>
        <dbReference type="Proteomes" id="UP000248745"/>
    </source>
</evidence>
<accession>A0A2W2B105</accession>
<evidence type="ECO:0000256" key="4">
    <source>
        <dbReference type="ARBA" id="ARBA00009667"/>
    </source>
</evidence>
<dbReference type="GO" id="GO:0003949">
    <property type="term" value="F:1-(5-phosphoribosyl)-5-[(5-phosphoribosylamino)methylideneamino]imidazole-4-carboxamide isomerase activity"/>
    <property type="evidence" value="ECO:0007669"/>
    <property type="project" value="UniProtKB-UniRule"/>
</dbReference>
<keyword evidence="13" id="KW-1185">Reference proteome</keyword>
<feature type="active site" description="Proton donor" evidence="9">
    <location>
        <position position="131"/>
    </location>
</feature>
<sequence length="245" mass="26431">MINIIPAIDLIAGNAVRLSQGNFQQQTVYSSDPVEVAKRFEAAGLTHLHLVDLDGAKSGKVQQLYVLESIAKATDLSIDFSGGIKTSDDLSRVFDAGASVAALGSIAVKNPELLGEWLGKYSGEKIWLGIDVLQDRVMINGWQQDSEMTLFQLLDGFYGYGLKNIFCTSIERDGMLQGPSIAMYQQIEKRYKSLNVIASGGVASIDNILALEEAGCDGVIIGKAFYEGHISLASVSKMILDNGAY</sequence>
<comment type="caution">
    <text evidence="12">The sequence shown here is derived from an EMBL/GenBank/DDBJ whole genome shotgun (WGS) entry which is preliminary data.</text>
</comment>
<name>A0A2W2B105_9BACT</name>
<keyword evidence="7 9" id="KW-0368">Histidine biosynthesis</keyword>
<dbReference type="AlphaFoldDB" id="A0A2W2B105"/>
<dbReference type="Proteomes" id="UP000248745">
    <property type="component" value="Unassembled WGS sequence"/>
</dbReference>
<organism evidence="12 13">
    <name type="scientific">Taibaiella soli</name>
    <dbReference type="NCBI Taxonomy" id="1649169"/>
    <lineage>
        <taxon>Bacteria</taxon>
        <taxon>Pseudomonadati</taxon>
        <taxon>Bacteroidota</taxon>
        <taxon>Chitinophagia</taxon>
        <taxon>Chitinophagales</taxon>
        <taxon>Chitinophagaceae</taxon>
        <taxon>Taibaiella</taxon>
    </lineage>
</organism>